<keyword evidence="5" id="KW-1278">Translocase</keyword>
<dbReference type="SMART" id="SM00382">
    <property type="entry name" value="AAA"/>
    <property type="match status" value="1"/>
</dbReference>
<dbReference type="SMART" id="SM00930">
    <property type="entry name" value="NIL"/>
    <property type="match status" value="1"/>
</dbReference>
<dbReference type="SUPFAM" id="SSF52540">
    <property type="entry name" value="P-loop containing nucleoside triphosphate hydrolases"/>
    <property type="match status" value="1"/>
</dbReference>
<dbReference type="EMBL" id="CP115667">
    <property type="protein sequence ID" value="WBW49913.1"/>
    <property type="molecule type" value="Genomic_DNA"/>
</dbReference>
<dbReference type="Pfam" id="PF09383">
    <property type="entry name" value="NIL"/>
    <property type="match status" value="1"/>
</dbReference>
<dbReference type="Proteomes" id="UP001210339">
    <property type="component" value="Chromosome"/>
</dbReference>
<dbReference type="CDD" id="cd03258">
    <property type="entry name" value="ABC_MetN_methionine_transporter"/>
    <property type="match status" value="1"/>
</dbReference>
<sequence length="344" mass="37808">MIELSHVSKTFQLKSGAVHAVKDVSLTIADGEIFGVIGYSGAGKSTLVRCINVLERPTEGTVAVDGVELTALNEKALRRERTKIGMIFQQFNLYRSRTVFDNVAFALRHRGLDKGTIQERVDELLELVGISDKKHVYPSQLSGGQKQRVAIARALASRPKVLLCDEATSALDPQTTKSILDLLKTLNRKLGITIVVITHEMAVIKDICHRVAVMEDGKVVELNDVVSIFSNPKAPITKDFINSTSNLSRIHELIKDRAQVVALKPGQKICRLDFTGSFTKEAIISQISREFDVDASIIFASVETVQDTVFGSLIIILNGNAANHDAVFKFLQSRNITTEVIQVA</sequence>
<dbReference type="PANTHER" id="PTHR43166">
    <property type="entry name" value="AMINO ACID IMPORT ATP-BINDING PROTEIN"/>
    <property type="match status" value="1"/>
</dbReference>
<keyword evidence="2" id="KW-1003">Cell membrane</keyword>
<dbReference type="PROSITE" id="PS00211">
    <property type="entry name" value="ABC_TRANSPORTER_1"/>
    <property type="match status" value="1"/>
</dbReference>
<dbReference type="PROSITE" id="PS50893">
    <property type="entry name" value="ABC_TRANSPORTER_2"/>
    <property type="match status" value="1"/>
</dbReference>
<dbReference type="Gene3D" id="3.30.70.260">
    <property type="match status" value="1"/>
</dbReference>
<evidence type="ECO:0000256" key="1">
    <source>
        <dbReference type="ARBA" id="ARBA00022448"/>
    </source>
</evidence>
<evidence type="ECO:0000256" key="5">
    <source>
        <dbReference type="ARBA" id="ARBA00022967"/>
    </source>
</evidence>
<dbReference type="Gene3D" id="3.40.50.300">
    <property type="entry name" value="P-loop containing nucleotide triphosphate hydrolases"/>
    <property type="match status" value="1"/>
</dbReference>
<evidence type="ECO:0000256" key="2">
    <source>
        <dbReference type="ARBA" id="ARBA00022475"/>
    </source>
</evidence>
<accession>A0ABY7QUR1</accession>
<evidence type="ECO:0000256" key="4">
    <source>
        <dbReference type="ARBA" id="ARBA00022840"/>
    </source>
</evidence>
<dbReference type="InterPro" id="IPR003593">
    <property type="entry name" value="AAA+_ATPase"/>
</dbReference>
<keyword evidence="3" id="KW-0547">Nucleotide-binding</keyword>
<evidence type="ECO:0000259" key="8">
    <source>
        <dbReference type="PROSITE" id="PS50893"/>
    </source>
</evidence>
<keyword evidence="6" id="KW-0029">Amino-acid transport</keyword>
<dbReference type="Pfam" id="PF00005">
    <property type="entry name" value="ABC_tran"/>
    <property type="match status" value="1"/>
</dbReference>
<evidence type="ECO:0000256" key="7">
    <source>
        <dbReference type="ARBA" id="ARBA00023136"/>
    </source>
</evidence>
<protein>
    <submittedName>
        <fullName evidence="9">Methionine ABC transporter ATP-binding protein</fullName>
    </submittedName>
</protein>
<dbReference type="InterPro" id="IPR003439">
    <property type="entry name" value="ABC_transporter-like_ATP-bd"/>
</dbReference>
<evidence type="ECO:0000313" key="9">
    <source>
        <dbReference type="EMBL" id="WBW49913.1"/>
    </source>
</evidence>
<dbReference type="InterPro" id="IPR041701">
    <property type="entry name" value="MetN_ABC"/>
</dbReference>
<evidence type="ECO:0000256" key="3">
    <source>
        <dbReference type="ARBA" id="ARBA00022741"/>
    </source>
</evidence>
<dbReference type="InterPro" id="IPR018449">
    <property type="entry name" value="NIL_domain"/>
</dbReference>
<keyword evidence="7" id="KW-0472">Membrane</keyword>
<name>A0ABY7QUR1_9FIRM</name>
<dbReference type="GO" id="GO:0005524">
    <property type="term" value="F:ATP binding"/>
    <property type="evidence" value="ECO:0007669"/>
    <property type="project" value="UniProtKB-KW"/>
</dbReference>
<dbReference type="InterPro" id="IPR017871">
    <property type="entry name" value="ABC_transporter-like_CS"/>
</dbReference>
<dbReference type="InterPro" id="IPR027417">
    <property type="entry name" value="P-loop_NTPase"/>
</dbReference>
<reference evidence="9 10" key="1">
    <citation type="submission" date="2023-01" db="EMBL/GenBank/DDBJ databases">
        <authorList>
            <person name="Lee S.H."/>
            <person name="Jung H.S."/>
            <person name="Yun J.U."/>
        </authorList>
    </citation>
    <scope>NUCLEOTIDE SEQUENCE [LARGE SCALE GENOMIC DNA]</scope>
    <source>
        <strain evidence="9 10">CBA3646</strain>
    </source>
</reference>
<gene>
    <name evidence="9" type="ORF">O6R05_07895</name>
</gene>
<dbReference type="InterPro" id="IPR045865">
    <property type="entry name" value="ACT-like_dom_sf"/>
</dbReference>
<proteinExistence type="predicted"/>
<dbReference type="SUPFAM" id="SSF55021">
    <property type="entry name" value="ACT-like"/>
    <property type="match status" value="1"/>
</dbReference>
<keyword evidence="1" id="KW-0813">Transport</keyword>
<dbReference type="PANTHER" id="PTHR43166:SF30">
    <property type="entry name" value="METHIONINE IMPORT ATP-BINDING PROTEIN METN"/>
    <property type="match status" value="1"/>
</dbReference>
<feature type="domain" description="ABC transporter" evidence="8">
    <location>
        <begin position="2"/>
        <end position="241"/>
    </location>
</feature>
<keyword evidence="4 9" id="KW-0067">ATP-binding</keyword>
<dbReference type="InterPro" id="IPR050086">
    <property type="entry name" value="MetN_ABC_transporter-like"/>
</dbReference>
<evidence type="ECO:0000313" key="10">
    <source>
        <dbReference type="Proteomes" id="UP001210339"/>
    </source>
</evidence>
<evidence type="ECO:0000256" key="6">
    <source>
        <dbReference type="ARBA" id="ARBA00022970"/>
    </source>
</evidence>
<dbReference type="RefSeq" id="WP_271191444.1">
    <property type="nucleotide sequence ID" value="NZ_CP115667.1"/>
</dbReference>
<organism evidence="9 10">
    <name type="scientific">Peptoniphilus equinus</name>
    <dbReference type="NCBI Taxonomy" id="3016343"/>
    <lineage>
        <taxon>Bacteria</taxon>
        <taxon>Bacillati</taxon>
        <taxon>Bacillota</taxon>
        <taxon>Tissierellia</taxon>
        <taxon>Tissierellales</taxon>
        <taxon>Peptoniphilaceae</taxon>
        <taxon>Peptoniphilus</taxon>
    </lineage>
</organism>
<keyword evidence="10" id="KW-1185">Reference proteome</keyword>